<accession>A0A4Y9ZV23</accession>
<dbReference type="STRING" id="135208.A0A4Y9ZV23"/>
<gene>
    <name evidence="2" type="ORF">EWM64_g5266</name>
</gene>
<dbReference type="InterPro" id="IPR029058">
    <property type="entry name" value="AB_hydrolase_fold"/>
</dbReference>
<dbReference type="OrthoDB" id="408631at2759"/>
<comment type="caution">
    <text evidence="2">The sequence shown here is derived from an EMBL/GenBank/DDBJ whole genome shotgun (WGS) entry which is preliminary data.</text>
</comment>
<dbReference type="SUPFAM" id="SSF53474">
    <property type="entry name" value="alpha/beta-Hydrolases"/>
    <property type="match status" value="1"/>
</dbReference>
<name>A0A4Y9ZV23_9AGAM</name>
<reference evidence="2 3" key="1">
    <citation type="submission" date="2019-02" db="EMBL/GenBank/DDBJ databases">
        <title>Genome sequencing of the rare red list fungi Hericium alpestre (H. flagellum).</title>
        <authorList>
            <person name="Buettner E."/>
            <person name="Kellner H."/>
        </authorList>
    </citation>
    <scope>NUCLEOTIDE SEQUENCE [LARGE SCALE GENOMIC DNA]</scope>
    <source>
        <strain evidence="2 3">DSM 108284</strain>
    </source>
</reference>
<dbReference type="InterPro" id="IPR013094">
    <property type="entry name" value="AB_hydrolase_3"/>
</dbReference>
<dbReference type="AlphaFoldDB" id="A0A4Y9ZV23"/>
<evidence type="ECO:0000313" key="3">
    <source>
        <dbReference type="Proteomes" id="UP000298061"/>
    </source>
</evidence>
<dbReference type="PANTHER" id="PTHR23024:SF24">
    <property type="entry name" value="ALPHA_BETA HYDROLASE FOLD-3 DOMAIN-CONTAINING PROTEIN"/>
    <property type="match status" value="1"/>
</dbReference>
<dbReference type="Gene3D" id="3.40.50.1820">
    <property type="entry name" value="alpha/beta hydrolase"/>
    <property type="match status" value="1"/>
</dbReference>
<keyword evidence="3" id="KW-1185">Reference proteome</keyword>
<feature type="domain" description="Alpha/beta hydrolase fold-3" evidence="1">
    <location>
        <begin position="50"/>
        <end position="202"/>
    </location>
</feature>
<dbReference type="EMBL" id="SFCI01000623">
    <property type="protein sequence ID" value="TFY78746.1"/>
    <property type="molecule type" value="Genomic_DNA"/>
</dbReference>
<evidence type="ECO:0000313" key="2">
    <source>
        <dbReference type="EMBL" id="TFY78746.1"/>
    </source>
</evidence>
<dbReference type="InterPro" id="IPR050466">
    <property type="entry name" value="Carboxylest/Gibb_receptor"/>
</dbReference>
<dbReference type="PANTHER" id="PTHR23024">
    <property type="entry name" value="ARYLACETAMIDE DEACETYLASE"/>
    <property type="match status" value="1"/>
</dbReference>
<protein>
    <recommendedName>
        <fullName evidence="1">Alpha/beta hydrolase fold-3 domain-containing protein</fullName>
    </recommendedName>
</protein>
<dbReference type="Proteomes" id="UP000298061">
    <property type="component" value="Unassembled WGS sequence"/>
</dbReference>
<organism evidence="2 3">
    <name type="scientific">Hericium alpestre</name>
    <dbReference type="NCBI Taxonomy" id="135208"/>
    <lineage>
        <taxon>Eukaryota</taxon>
        <taxon>Fungi</taxon>
        <taxon>Dikarya</taxon>
        <taxon>Basidiomycota</taxon>
        <taxon>Agaricomycotina</taxon>
        <taxon>Agaricomycetes</taxon>
        <taxon>Russulales</taxon>
        <taxon>Hericiaceae</taxon>
        <taxon>Hericium</taxon>
    </lineage>
</organism>
<sequence length="215" mass="24004">MNHRLPKLPSESTYRVEDHQIPVEGGEVTIRCLTPTPAGAPKDQTFPLFFWAHGGGWVTCNLDLDDFLLRRVCVELQISVVNIDCRLAPQYRWPTGLNDCYDGLKWVASHPEVLSASLKKGFIIGGQSAGANYTAAMALRARDDPFFEGRRITGQLLQAVHVIHAEAYPDKYKDQLLSMEQNKNMPVLDRSSLDDFYSTSAPVQAIDPLTIFARA</sequence>
<dbReference type="Pfam" id="PF07859">
    <property type="entry name" value="Abhydrolase_3"/>
    <property type="match status" value="1"/>
</dbReference>
<evidence type="ECO:0000259" key="1">
    <source>
        <dbReference type="Pfam" id="PF07859"/>
    </source>
</evidence>
<proteinExistence type="predicted"/>
<dbReference type="GO" id="GO:0016787">
    <property type="term" value="F:hydrolase activity"/>
    <property type="evidence" value="ECO:0007669"/>
    <property type="project" value="InterPro"/>
</dbReference>